<feature type="compositionally biased region" description="Polar residues" evidence="1">
    <location>
        <begin position="27"/>
        <end position="38"/>
    </location>
</feature>
<accession>A0AAN7UQC8</accession>
<organism evidence="2 3">
    <name type="scientific">Xylaria bambusicola</name>
    <dbReference type="NCBI Taxonomy" id="326684"/>
    <lineage>
        <taxon>Eukaryota</taxon>
        <taxon>Fungi</taxon>
        <taxon>Dikarya</taxon>
        <taxon>Ascomycota</taxon>
        <taxon>Pezizomycotina</taxon>
        <taxon>Sordariomycetes</taxon>
        <taxon>Xylariomycetidae</taxon>
        <taxon>Xylariales</taxon>
        <taxon>Xylariaceae</taxon>
        <taxon>Xylaria</taxon>
    </lineage>
</organism>
<feature type="region of interest" description="Disordered" evidence="1">
    <location>
        <begin position="1"/>
        <end position="38"/>
    </location>
</feature>
<dbReference type="AlphaFoldDB" id="A0AAN7UQC8"/>
<dbReference type="Proteomes" id="UP001305414">
    <property type="component" value="Unassembled WGS sequence"/>
</dbReference>
<gene>
    <name evidence="2" type="ORF">RRF57_009552</name>
</gene>
<protein>
    <submittedName>
        <fullName evidence="2">Uncharacterized protein</fullName>
    </submittedName>
</protein>
<dbReference type="EMBL" id="JAWHQM010000036">
    <property type="protein sequence ID" value="KAK5633838.1"/>
    <property type="molecule type" value="Genomic_DNA"/>
</dbReference>
<reference evidence="2 3" key="1">
    <citation type="submission" date="2023-10" db="EMBL/GenBank/DDBJ databases">
        <title>Draft genome sequence of Xylaria bambusicola isolate GMP-LS, the root and basal stem rot pathogen of sugarcane in Indonesia.</title>
        <authorList>
            <person name="Selvaraj P."/>
            <person name="Muralishankar V."/>
            <person name="Muruganantham S."/>
            <person name="Sp S."/>
            <person name="Haryani S."/>
            <person name="Lau K.J.X."/>
            <person name="Naqvi N.I."/>
        </authorList>
    </citation>
    <scope>NUCLEOTIDE SEQUENCE [LARGE SCALE GENOMIC DNA]</scope>
    <source>
        <strain evidence="2">GMP-LS</strain>
    </source>
</reference>
<sequence>MQHDNAEVQQDPNQTFIPVGGCPPPYNESTPMPQPTAAQNGDRFTDVSVCFFIDQDLNIYHNTISIQVNITNPPTYDKFLDKIAAAAVLSGPLPLVYKERDILALATREFKASLRRENTTLLIWTIAPYIKIRKNIFYVSSSGVSDGCRFSHEEFVRILHLIEYRKVCNVFINTFLARTSVGGTKLEHLKHLHPDVDG</sequence>
<evidence type="ECO:0000313" key="3">
    <source>
        <dbReference type="Proteomes" id="UP001305414"/>
    </source>
</evidence>
<evidence type="ECO:0000256" key="1">
    <source>
        <dbReference type="SAM" id="MobiDB-lite"/>
    </source>
</evidence>
<evidence type="ECO:0000313" key="2">
    <source>
        <dbReference type="EMBL" id="KAK5633838.1"/>
    </source>
</evidence>
<comment type="caution">
    <text evidence="2">The sequence shown here is derived from an EMBL/GenBank/DDBJ whole genome shotgun (WGS) entry which is preliminary data.</text>
</comment>
<keyword evidence="3" id="KW-1185">Reference proteome</keyword>
<feature type="compositionally biased region" description="Polar residues" evidence="1">
    <location>
        <begin position="7"/>
        <end position="16"/>
    </location>
</feature>
<name>A0AAN7UQC8_9PEZI</name>
<proteinExistence type="predicted"/>